<keyword evidence="7" id="KW-1185">Reference proteome</keyword>
<dbReference type="GO" id="GO:0046872">
    <property type="term" value="F:metal ion binding"/>
    <property type="evidence" value="ECO:0007669"/>
    <property type="project" value="UniProtKB-KW"/>
</dbReference>
<gene>
    <name evidence="6" type="ORF">SAMN02745126_05241</name>
</gene>
<evidence type="ECO:0000256" key="2">
    <source>
        <dbReference type="ARBA" id="ARBA00022801"/>
    </source>
</evidence>
<keyword evidence="1" id="KW-0479">Metal-binding</keyword>
<name>A0A1T4SW70_9HYPH</name>
<dbReference type="STRING" id="225324.SAMN02745126_05241"/>
<dbReference type="SUPFAM" id="SSF56300">
    <property type="entry name" value="Metallo-dependent phosphatases"/>
    <property type="match status" value="1"/>
</dbReference>
<dbReference type="OrthoDB" id="9794568at2"/>
<evidence type="ECO:0000313" key="7">
    <source>
        <dbReference type="Proteomes" id="UP000190092"/>
    </source>
</evidence>
<evidence type="ECO:0000259" key="5">
    <source>
        <dbReference type="Pfam" id="PF00149"/>
    </source>
</evidence>
<organism evidence="6 7">
    <name type="scientific">Enhydrobacter aerosaccus</name>
    <dbReference type="NCBI Taxonomy" id="225324"/>
    <lineage>
        <taxon>Bacteria</taxon>
        <taxon>Pseudomonadati</taxon>
        <taxon>Pseudomonadota</taxon>
        <taxon>Alphaproteobacteria</taxon>
        <taxon>Hyphomicrobiales</taxon>
        <taxon>Enhydrobacter</taxon>
    </lineage>
</organism>
<keyword evidence="2" id="KW-0378">Hydrolase</keyword>
<evidence type="ECO:0000256" key="3">
    <source>
        <dbReference type="ARBA" id="ARBA00023004"/>
    </source>
</evidence>
<dbReference type="PANTHER" id="PTHR42988:SF2">
    <property type="entry name" value="CYCLIC NUCLEOTIDE PHOSPHODIESTERASE CBUA0032-RELATED"/>
    <property type="match status" value="1"/>
</dbReference>
<dbReference type="InterPro" id="IPR050884">
    <property type="entry name" value="CNP_phosphodiesterase-III"/>
</dbReference>
<dbReference type="EMBL" id="FUWJ01000010">
    <property type="protein sequence ID" value="SKA32409.1"/>
    <property type="molecule type" value="Genomic_DNA"/>
</dbReference>
<dbReference type="Pfam" id="PF00149">
    <property type="entry name" value="Metallophos"/>
    <property type="match status" value="1"/>
</dbReference>
<protein>
    <submittedName>
        <fullName evidence="6">3',5'-cyclic AMP phosphodiesterase CpdA</fullName>
    </submittedName>
</protein>
<evidence type="ECO:0000313" key="6">
    <source>
        <dbReference type="EMBL" id="SKA32409.1"/>
    </source>
</evidence>
<evidence type="ECO:0000256" key="4">
    <source>
        <dbReference type="ARBA" id="ARBA00025742"/>
    </source>
</evidence>
<dbReference type="InterPro" id="IPR004843">
    <property type="entry name" value="Calcineurin-like_PHP"/>
</dbReference>
<keyword evidence="3" id="KW-0408">Iron</keyword>
<dbReference type="GO" id="GO:0016787">
    <property type="term" value="F:hydrolase activity"/>
    <property type="evidence" value="ECO:0007669"/>
    <property type="project" value="UniProtKB-KW"/>
</dbReference>
<comment type="similarity">
    <text evidence="4">Belongs to the cyclic nucleotide phosphodiesterase class-III family.</text>
</comment>
<dbReference type="RefSeq" id="WP_085936972.1">
    <property type="nucleotide sequence ID" value="NZ_FUWJ01000010.1"/>
</dbReference>
<accession>A0A1T4SW70</accession>
<feature type="domain" description="Calcineurin-like phosphoesterase" evidence="5">
    <location>
        <begin position="3"/>
        <end position="225"/>
    </location>
</feature>
<proteinExistence type="inferred from homology"/>
<dbReference type="Gene3D" id="3.60.21.10">
    <property type="match status" value="1"/>
</dbReference>
<dbReference type="PANTHER" id="PTHR42988">
    <property type="entry name" value="PHOSPHOHYDROLASE"/>
    <property type="match status" value="1"/>
</dbReference>
<sequence length="306" mass="33231">MFTLAHLSDPHLPMPRAPLGQLLNKRATGYYNWWRHRVHVHVPEALAGIVADIKARAPDHIALTGDLVNVALPQEFRRAADWLAGFEPPDRLTIVPGNHDVYVSVPWDESLGLWGAYMAGDGESSAPGLDAFPIVRRRGPVVLIGLSTGVPKPPFFATGDLGSSQIARAERLLAETGREGLCRIVLIHHPPLFGQSRFKRLTDTAAFQAMIRRVGCEAVLHGHNHLSEIARIAGPTGPVPVLGVTSASAAPDSKYGRARYHLIRIDRHEGGWRLDVELRALSADGRGCEPDGKLVFQSGAHASTVN</sequence>
<evidence type="ECO:0000256" key="1">
    <source>
        <dbReference type="ARBA" id="ARBA00022723"/>
    </source>
</evidence>
<reference evidence="7" key="1">
    <citation type="submission" date="2017-02" db="EMBL/GenBank/DDBJ databases">
        <authorList>
            <person name="Varghese N."/>
            <person name="Submissions S."/>
        </authorList>
    </citation>
    <scope>NUCLEOTIDE SEQUENCE [LARGE SCALE GENOMIC DNA]</scope>
    <source>
        <strain evidence="7">ATCC 27094</strain>
    </source>
</reference>
<dbReference type="InterPro" id="IPR029052">
    <property type="entry name" value="Metallo-depent_PP-like"/>
</dbReference>
<dbReference type="Proteomes" id="UP000190092">
    <property type="component" value="Unassembled WGS sequence"/>
</dbReference>
<dbReference type="AlphaFoldDB" id="A0A1T4SW70"/>